<reference evidence="1 2" key="1">
    <citation type="submission" date="2019-03" db="EMBL/GenBank/DDBJ databases">
        <title>Flavobacterium AT-3-2 sp. nov., isolated from arctic soil.</title>
        <authorList>
            <person name="Chaudhary D.K."/>
        </authorList>
    </citation>
    <scope>NUCLEOTIDE SEQUENCE [LARGE SCALE GENOMIC DNA]</scope>
    <source>
        <strain evidence="1 2">AT-3-2</strain>
    </source>
</reference>
<protein>
    <submittedName>
        <fullName evidence="1">Uncharacterized protein</fullName>
    </submittedName>
</protein>
<dbReference type="Proteomes" id="UP000295278">
    <property type="component" value="Unassembled WGS sequence"/>
</dbReference>
<name>A0A4R5AQB7_9FLAO</name>
<gene>
    <name evidence="1" type="ORF">E0F89_13205</name>
</gene>
<proteinExistence type="predicted"/>
<evidence type="ECO:0000313" key="2">
    <source>
        <dbReference type="Proteomes" id="UP000295278"/>
    </source>
</evidence>
<sequence length="198" mass="23154">MNRNKINEEMQGFADHLENLKINFSDTPQYCNGNLTPWSEVKKGEIASEIIMAEKYYMDPRNNEGTYEERRAKLKEIIKSVFTKFISERTKEYESVVCHYRGIDWNQAGNSSWKALTCREDLRFDRNTLVHTTNGDWKGGPNYSDNDRVISWKTGGHRRSETFAEIDARFYEIEKLVINELNTARQVLQERGISTDLP</sequence>
<dbReference type="RefSeq" id="WP_131910246.1">
    <property type="nucleotide sequence ID" value="NZ_SMFM01000007.1"/>
</dbReference>
<dbReference type="AlphaFoldDB" id="A0A4R5AQB7"/>
<accession>A0A4R5AQB7</accession>
<dbReference type="EMBL" id="SMFM01000007">
    <property type="protein sequence ID" value="TDD74863.1"/>
    <property type="molecule type" value="Genomic_DNA"/>
</dbReference>
<keyword evidence="2" id="KW-1185">Reference proteome</keyword>
<dbReference type="OrthoDB" id="1494706at2"/>
<comment type="caution">
    <text evidence="1">The sequence shown here is derived from an EMBL/GenBank/DDBJ whole genome shotgun (WGS) entry which is preliminary data.</text>
</comment>
<organism evidence="1 2">
    <name type="scientific">Flavobacterium caseinilyticum</name>
    <dbReference type="NCBI Taxonomy" id="2541732"/>
    <lineage>
        <taxon>Bacteria</taxon>
        <taxon>Pseudomonadati</taxon>
        <taxon>Bacteroidota</taxon>
        <taxon>Flavobacteriia</taxon>
        <taxon>Flavobacteriales</taxon>
        <taxon>Flavobacteriaceae</taxon>
        <taxon>Flavobacterium</taxon>
    </lineage>
</organism>
<evidence type="ECO:0000313" key="1">
    <source>
        <dbReference type="EMBL" id="TDD74863.1"/>
    </source>
</evidence>